<evidence type="ECO:0000313" key="2">
    <source>
        <dbReference type="Proteomes" id="UP001364224"/>
    </source>
</evidence>
<evidence type="ECO:0000313" key="1">
    <source>
        <dbReference type="EMBL" id="MEH2553479.1"/>
    </source>
</evidence>
<evidence type="ECO:0008006" key="3">
    <source>
        <dbReference type="Google" id="ProtNLM"/>
    </source>
</evidence>
<comment type="caution">
    <text evidence="1">The sequence shown here is derived from an EMBL/GenBank/DDBJ whole genome shotgun (WGS) entry which is preliminary data.</text>
</comment>
<protein>
    <recommendedName>
        <fullName evidence="3">Transposase</fullName>
    </recommendedName>
</protein>
<name>A0ABU8B5I8_9BRAD</name>
<sequence>MGRNPQKRLREQHLDRLVQWMVQDASLGR</sequence>
<dbReference type="Proteomes" id="UP001364224">
    <property type="component" value="Unassembled WGS sequence"/>
</dbReference>
<gene>
    <name evidence="1" type="ORF">V1286_001008</name>
</gene>
<proteinExistence type="predicted"/>
<reference evidence="1 2" key="1">
    <citation type="submission" date="2024-02" db="EMBL/GenBank/DDBJ databases">
        <title>Adaptive strategies in a cosmopolitan and abundant soil bacterium.</title>
        <authorList>
            <person name="Carini P."/>
        </authorList>
    </citation>
    <scope>NUCLEOTIDE SEQUENCE [LARGE SCALE GENOMIC DNA]</scope>
    <source>
        <strain evidence="1 2">AZCC 1608</strain>
    </source>
</reference>
<accession>A0ABU8B5I8</accession>
<keyword evidence="2" id="KW-1185">Reference proteome</keyword>
<organism evidence="1 2">
    <name type="scientific">Bradyrhizobium algeriense</name>
    <dbReference type="NCBI Taxonomy" id="634784"/>
    <lineage>
        <taxon>Bacteria</taxon>
        <taxon>Pseudomonadati</taxon>
        <taxon>Pseudomonadota</taxon>
        <taxon>Alphaproteobacteria</taxon>
        <taxon>Hyphomicrobiales</taxon>
        <taxon>Nitrobacteraceae</taxon>
        <taxon>Bradyrhizobium</taxon>
    </lineage>
</organism>
<dbReference type="EMBL" id="JAZHRV010000001">
    <property type="protein sequence ID" value="MEH2553479.1"/>
    <property type="molecule type" value="Genomic_DNA"/>
</dbReference>